<evidence type="ECO:0000313" key="1">
    <source>
        <dbReference type="EMBL" id="MDT0381987.1"/>
    </source>
</evidence>
<dbReference type="Proteomes" id="UP001183414">
    <property type="component" value="Unassembled WGS sequence"/>
</dbReference>
<dbReference type="RefSeq" id="WP_311675633.1">
    <property type="nucleotide sequence ID" value="NZ_JAVREQ010000029.1"/>
</dbReference>
<evidence type="ECO:0008006" key="3">
    <source>
        <dbReference type="Google" id="ProtNLM"/>
    </source>
</evidence>
<name>A0ABU2NYB6_9ACTN</name>
<protein>
    <recommendedName>
        <fullName evidence="3">WXG100 family type VII secretion target</fullName>
    </recommendedName>
</protein>
<reference evidence="2" key="1">
    <citation type="submission" date="2023-07" db="EMBL/GenBank/DDBJ databases">
        <title>30 novel species of actinomycetes from the DSMZ collection.</title>
        <authorList>
            <person name="Nouioui I."/>
        </authorList>
    </citation>
    <scope>NUCLEOTIDE SEQUENCE [LARGE SCALE GENOMIC DNA]</scope>
    <source>
        <strain evidence="2">DSM 42041</strain>
    </source>
</reference>
<evidence type="ECO:0000313" key="2">
    <source>
        <dbReference type="Proteomes" id="UP001183414"/>
    </source>
</evidence>
<gene>
    <name evidence="1" type="ORF">RM572_24805</name>
</gene>
<comment type="caution">
    <text evidence="1">The sequence shown here is derived from an EMBL/GenBank/DDBJ whole genome shotgun (WGS) entry which is preliminary data.</text>
</comment>
<dbReference type="InterPro" id="IPR023346">
    <property type="entry name" value="Lysozyme-like_dom_sf"/>
</dbReference>
<proteinExistence type="predicted"/>
<accession>A0ABU2NYB6</accession>
<dbReference type="SUPFAM" id="SSF53955">
    <property type="entry name" value="Lysozyme-like"/>
    <property type="match status" value="1"/>
</dbReference>
<organism evidence="1 2">
    <name type="scientific">Streptomyces hazeniae</name>
    <dbReference type="NCBI Taxonomy" id="3075538"/>
    <lineage>
        <taxon>Bacteria</taxon>
        <taxon>Bacillati</taxon>
        <taxon>Actinomycetota</taxon>
        <taxon>Actinomycetes</taxon>
        <taxon>Kitasatosporales</taxon>
        <taxon>Streptomycetaceae</taxon>
        <taxon>Streptomyces</taxon>
    </lineage>
</organism>
<keyword evidence="2" id="KW-1185">Reference proteome</keyword>
<dbReference type="Gene3D" id="1.10.530.10">
    <property type="match status" value="1"/>
</dbReference>
<sequence length="445" mass="48817">MAHRADVAFLADANPALIERNADEFARLHRLADSTDDAFLKAGRVDWVSTSQQHYVKRLDEAKQLVDGLSAGFRKAWQALADYAEAVTTAQRHFDDGEFSERKLAEVVARESTLLTRLTGAQSPMREWEDLRDSSGLLDRIGEIGVDVDAIREDAERHYRQANDAYEDAQRVESEARSRCLAELRTAYASLPEFRGGSGDSAEILGSLGLLREETRQAADDPHAQLPGTGVKTDAIPSLSDARVVNEKLERIRSLAAEHPDAKGISYLLPSDSEETLRAYVDANSALIRAAAHHSGLPPEMVAGIAWQEVGGAPAVVDDVADEVRQLVPGTGEADQTSMGPLAVQVRRGAEVLGYDPHHLTDDQRARVEDAIKDPAQNVFIASEYLAQMKAESGFADVPAEQMTRAQMQELAARYNGGPYWRSDDAQAYARRFDARLDEATAPLR</sequence>
<dbReference type="EMBL" id="JAVREQ010000029">
    <property type="protein sequence ID" value="MDT0381987.1"/>
    <property type="molecule type" value="Genomic_DNA"/>
</dbReference>